<reference evidence="11" key="1">
    <citation type="journal article" date="2017" name="Nature">
        <title>The genome of Chenopodium quinoa.</title>
        <authorList>
            <person name="Jarvis D.E."/>
            <person name="Ho Y.S."/>
            <person name="Lightfoot D.J."/>
            <person name="Schmoeckel S.M."/>
            <person name="Li B."/>
            <person name="Borm T.J.A."/>
            <person name="Ohyanagi H."/>
            <person name="Mineta K."/>
            <person name="Michell C.T."/>
            <person name="Saber N."/>
            <person name="Kharbatia N.M."/>
            <person name="Rupper R.R."/>
            <person name="Sharp A.R."/>
            <person name="Dally N."/>
            <person name="Boughton B.A."/>
            <person name="Woo Y.H."/>
            <person name="Gao G."/>
            <person name="Schijlen E.G.W.M."/>
            <person name="Guo X."/>
            <person name="Momin A.A."/>
            <person name="Negrao S."/>
            <person name="Al-Babili S."/>
            <person name="Gehring C."/>
            <person name="Roessner U."/>
            <person name="Jung C."/>
            <person name="Murphy K."/>
            <person name="Arold S.T."/>
            <person name="Gojobori T."/>
            <person name="van der Linden C.G."/>
            <person name="van Loo E.N."/>
            <person name="Jellen E.N."/>
            <person name="Maughan P.J."/>
            <person name="Tester M."/>
        </authorList>
    </citation>
    <scope>NUCLEOTIDE SEQUENCE [LARGE SCALE GENOMIC DNA]</scope>
    <source>
        <strain evidence="11">cv. PI 614886</strain>
    </source>
</reference>
<reference evidence="11" key="2">
    <citation type="submission" date="2021-03" db="UniProtKB">
        <authorList>
            <consortium name="EnsemblPlants"/>
        </authorList>
    </citation>
    <scope>IDENTIFICATION</scope>
</reference>
<keyword evidence="8" id="KW-1133">Transmembrane helix</keyword>
<protein>
    <recommendedName>
        <fullName evidence="13">DDE Tnp4 domain-containing protein</fullName>
    </recommendedName>
</protein>
<evidence type="ECO:0000256" key="4">
    <source>
        <dbReference type="ARBA" id="ARBA00022722"/>
    </source>
</evidence>
<dbReference type="GO" id="GO:0004518">
    <property type="term" value="F:nuclease activity"/>
    <property type="evidence" value="ECO:0007669"/>
    <property type="project" value="UniProtKB-KW"/>
</dbReference>
<keyword evidence="4" id="KW-0540">Nuclease</keyword>
<keyword evidence="5" id="KW-0479">Metal-binding</keyword>
<evidence type="ECO:0008006" key="13">
    <source>
        <dbReference type="Google" id="ProtNLM"/>
    </source>
</evidence>
<evidence type="ECO:0000256" key="1">
    <source>
        <dbReference type="ARBA" id="ARBA00001968"/>
    </source>
</evidence>
<evidence type="ECO:0000256" key="6">
    <source>
        <dbReference type="ARBA" id="ARBA00022801"/>
    </source>
</evidence>
<dbReference type="PANTHER" id="PTHR22930:SF281">
    <property type="entry name" value="NUCLEASE"/>
    <property type="match status" value="1"/>
</dbReference>
<keyword evidence="6" id="KW-0378">Hydrolase</keyword>
<dbReference type="GO" id="GO:0046872">
    <property type="term" value="F:metal ion binding"/>
    <property type="evidence" value="ECO:0007669"/>
    <property type="project" value="UniProtKB-KW"/>
</dbReference>
<evidence type="ECO:0000256" key="7">
    <source>
        <dbReference type="ARBA" id="ARBA00023242"/>
    </source>
</evidence>
<dbReference type="InterPro" id="IPR027806">
    <property type="entry name" value="HARBI1_dom"/>
</dbReference>
<evidence type="ECO:0000313" key="12">
    <source>
        <dbReference type="Proteomes" id="UP000596660"/>
    </source>
</evidence>
<evidence type="ECO:0000313" key="11">
    <source>
        <dbReference type="EnsemblPlants" id="AUR62037408-RA:cds"/>
    </source>
</evidence>
<dbReference type="EnsemblPlants" id="AUR62037408-RA">
    <property type="protein sequence ID" value="AUR62037408-RA:cds"/>
    <property type="gene ID" value="AUR62037408"/>
</dbReference>
<organism evidence="11 12">
    <name type="scientific">Chenopodium quinoa</name>
    <name type="common">Quinoa</name>
    <dbReference type="NCBI Taxonomy" id="63459"/>
    <lineage>
        <taxon>Eukaryota</taxon>
        <taxon>Viridiplantae</taxon>
        <taxon>Streptophyta</taxon>
        <taxon>Embryophyta</taxon>
        <taxon>Tracheophyta</taxon>
        <taxon>Spermatophyta</taxon>
        <taxon>Magnoliopsida</taxon>
        <taxon>eudicotyledons</taxon>
        <taxon>Gunneridae</taxon>
        <taxon>Pentapetalae</taxon>
        <taxon>Caryophyllales</taxon>
        <taxon>Chenopodiaceae</taxon>
        <taxon>Chenopodioideae</taxon>
        <taxon>Atripliceae</taxon>
        <taxon>Chenopodium</taxon>
    </lineage>
</organism>
<comment type="similarity">
    <text evidence="3">Belongs to the HARBI1 family.</text>
</comment>
<feature type="transmembrane region" description="Helical" evidence="8">
    <location>
        <begin position="20"/>
        <end position="39"/>
    </location>
</feature>
<keyword evidence="8" id="KW-0812">Transmembrane</keyword>
<feature type="domain" description="DUF8040" evidence="10">
    <location>
        <begin position="56"/>
        <end position="146"/>
    </location>
</feature>
<dbReference type="AlphaFoldDB" id="A0A803MYQ5"/>
<dbReference type="GO" id="GO:0005634">
    <property type="term" value="C:nucleus"/>
    <property type="evidence" value="ECO:0007669"/>
    <property type="project" value="UniProtKB-SubCell"/>
</dbReference>
<keyword evidence="12" id="KW-1185">Reference proteome</keyword>
<evidence type="ECO:0000256" key="2">
    <source>
        <dbReference type="ARBA" id="ARBA00004123"/>
    </source>
</evidence>
<dbReference type="InterPro" id="IPR058353">
    <property type="entry name" value="DUF8040"/>
</dbReference>
<keyword evidence="8" id="KW-0472">Membrane</keyword>
<sequence length="376" mass="43283">MSDLNIQESRKRPRFDDDEMGIFVMVLGFIMVVVGAWYGKKYRLKEITWNESERARTRATWMNTLRNDRICREQLRLDIRRFEKLCHMLQTKGGLKTTRNVTIKEIVALFLHTLAHDLKNRTMQALFARSGETISRQFHVVLAFMLKLGKYYIKQAGHTTSYVDDNKWRFEGVIGALNGTHIDMTVPIEDRPRYRDRKGNLSTNVIATCDPNLRFTSVVPGWEGSTSDPRVLRDALRRPNGLKVPTNKYLLVDLGYSNAEGFLAPYKVKHSLNSECSELETPTASAYQNKCIENWDDICTLFAPNRAIGYDVVSSFDESFKEYVSKSTKPTSQEIYKEVSSVLGISRHQALRAVKRFLNGTLEEFDMLKNLPDDQN</sequence>
<dbReference type="Proteomes" id="UP000596660">
    <property type="component" value="Unplaced"/>
</dbReference>
<keyword evidence="7" id="KW-0539">Nucleus</keyword>
<dbReference type="Pfam" id="PF26138">
    <property type="entry name" value="DUF8040"/>
    <property type="match status" value="1"/>
</dbReference>
<evidence type="ECO:0000256" key="3">
    <source>
        <dbReference type="ARBA" id="ARBA00006958"/>
    </source>
</evidence>
<dbReference type="InterPro" id="IPR045249">
    <property type="entry name" value="HARBI1-like"/>
</dbReference>
<accession>A0A803MYQ5</accession>
<feature type="domain" description="DDE Tnp4" evidence="9">
    <location>
        <begin position="178"/>
        <end position="273"/>
    </location>
</feature>
<comment type="subcellular location">
    <subcellularLocation>
        <location evidence="2">Nucleus</location>
    </subcellularLocation>
</comment>
<evidence type="ECO:0000259" key="9">
    <source>
        <dbReference type="Pfam" id="PF13359"/>
    </source>
</evidence>
<comment type="cofactor">
    <cofactor evidence="1">
        <name>a divalent metal cation</name>
        <dbReference type="ChEBI" id="CHEBI:60240"/>
    </cofactor>
</comment>
<evidence type="ECO:0000256" key="8">
    <source>
        <dbReference type="SAM" id="Phobius"/>
    </source>
</evidence>
<evidence type="ECO:0000259" key="10">
    <source>
        <dbReference type="Pfam" id="PF26138"/>
    </source>
</evidence>
<dbReference type="PANTHER" id="PTHR22930">
    <property type="match status" value="1"/>
</dbReference>
<name>A0A803MYQ5_CHEQI</name>
<proteinExistence type="inferred from homology"/>
<dbReference type="GO" id="GO:0016787">
    <property type="term" value="F:hydrolase activity"/>
    <property type="evidence" value="ECO:0007669"/>
    <property type="project" value="UniProtKB-KW"/>
</dbReference>
<dbReference type="Gramene" id="AUR62037408-RA">
    <property type="protein sequence ID" value="AUR62037408-RA:cds"/>
    <property type="gene ID" value="AUR62037408"/>
</dbReference>
<evidence type="ECO:0000256" key="5">
    <source>
        <dbReference type="ARBA" id="ARBA00022723"/>
    </source>
</evidence>
<dbReference type="Pfam" id="PF13359">
    <property type="entry name" value="DDE_Tnp_4"/>
    <property type="match status" value="1"/>
</dbReference>